<evidence type="ECO:0000256" key="1">
    <source>
        <dbReference type="ARBA" id="ARBA00004141"/>
    </source>
</evidence>
<keyword evidence="6" id="KW-0479">Metal-binding</keyword>
<evidence type="ECO:0000256" key="3">
    <source>
        <dbReference type="ARBA" id="ARBA00022692"/>
    </source>
</evidence>
<evidence type="ECO:0000256" key="4">
    <source>
        <dbReference type="ARBA" id="ARBA00022989"/>
    </source>
</evidence>
<feature type="transmembrane region" description="Helical" evidence="7">
    <location>
        <begin position="62"/>
        <end position="82"/>
    </location>
</feature>
<keyword evidence="10" id="KW-0675">Receptor</keyword>
<evidence type="ECO:0000256" key="6">
    <source>
        <dbReference type="PIRSR" id="PIRSR604254-1"/>
    </source>
</evidence>
<evidence type="ECO:0000256" key="8">
    <source>
        <dbReference type="SAM" id="SignalP"/>
    </source>
</evidence>
<accession>A0A1S3GAW7</accession>
<dbReference type="GO" id="GO:0046872">
    <property type="term" value="F:metal ion binding"/>
    <property type="evidence" value="ECO:0007669"/>
    <property type="project" value="UniProtKB-KW"/>
</dbReference>
<evidence type="ECO:0000313" key="10">
    <source>
        <dbReference type="RefSeq" id="XP_012885971.1"/>
    </source>
</evidence>
<organism evidence="9 10">
    <name type="scientific">Dipodomys ordii</name>
    <name type="common">Ord's kangaroo rat</name>
    <dbReference type="NCBI Taxonomy" id="10020"/>
    <lineage>
        <taxon>Eukaryota</taxon>
        <taxon>Metazoa</taxon>
        <taxon>Chordata</taxon>
        <taxon>Craniata</taxon>
        <taxon>Vertebrata</taxon>
        <taxon>Euteleostomi</taxon>
        <taxon>Mammalia</taxon>
        <taxon>Eutheria</taxon>
        <taxon>Euarchontoglires</taxon>
        <taxon>Glires</taxon>
        <taxon>Rodentia</taxon>
        <taxon>Castorimorpha</taxon>
        <taxon>Heteromyidae</taxon>
        <taxon>Dipodomyinae</taxon>
        <taxon>Dipodomys</taxon>
    </lineage>
</organism>
<feature type="signal peptide" evidence="8">
    <location>
        <begin position="1"/>
        <end position="17"/>
    </location>
</feature>
<proteinExistence type="inferred from homology"/>
<dbReference type="OrthoDB" id="529367at2759"/>
<evidence type="ECO:0000256" key="2">
    <source>
        <dbReference type="ARBA" id="ARBA00007018"/>
    </source>
</evidence>
<dbReference type="RefSeq" id="XP_012885971.1">
    <property type="nucleotide sequence ID" value="XM_013030517.1"/>
</dbReference>
<evidence type="ECO:0000313" key="9">
    <source>
        <dbReference type="Proteomes" id="UP000081671"/>
    </source>
</evidence>
<keyword evidence="9" id="KW-1185">Reference proteome</keyword>
<dbReference type="KEGG" id="dord:105996440"/>
<keyword evidence="3 7" id="KW-0812">Transmembrane</keyword>
<dbReference type="Pfam" id="PF03006">
    <property type="entry name" value="HlyIII"/>
    <property type="match status" value="1"/>
</dbReference>
<protein>
    <submittedName>
        <fullName evidence="10">Progestin and adipoQ receptor family member 6</fullName>
    </submittedName>
</protein>
<evidence type="ECO:0000256" key="5">
    <source>
        <dbReference type="ARBA" id="ARBA00023136"/>
    </source>
</evidence>
<dbReference type="STRING" id="10020.ENSDORP00000022024"/>
<dbReference type="AlphaFoldDB" id="A0A1S3GAW7"/>
<dbReference type="GeneID" id="105996440"/>
<comment type="subcellular location">
    <subcellularLocation>
        <location evidence="1">Membrane</location>
        <topology evidence="1">Multi-pass membrane protein</topology>
    </subcellularLocation>
</comment>
<dbReference type="CTD" id="79957"/>
<dbReference type="PANTHER" id="PTHR20855">
    <property type="entry name" value="ADIPOR/PROGESTIN RECEPTOR-RELATED"/>
    <property type="match status" value="1"/>
</dbReference>
<comment type="similarity">
    <text evidence="2">Belongs to the ADIPOR family.</text>
</comment>
<keyword evidence="5 7" id="KW-0472">Membrane</keyword>
<feature type="binding site" evidence="6">
    <location>
        <position position="112"/>
    </location>
    <ligand>
        <name>Zn(2+)</name>
        <dbReference type="ChEBI" id="CHEBI:29105"/>
    </ligand>
</feature>
<feature type="chain" id="PRO_5010164485" evidence="8">
    <location>
        <begin position="18"/>
        <end position="155"/>
    </location>
</feature>
<dbReference type="GO" id="GO:0016020">
    <property type="term" value="C:membrane"/>
    <property type="evidence" value="ECO:0007669"/>
    <property type="project" value="UniProtKB-SubCell"/>
</dbReference>
<keyword evidence="6" id="KW-0862">Zinc</keyword>
<sequence>MWRCCRVCAAMLSLKLPQLLQVHQVPRVFWEDGIMSGYRRPTSSALDCVLSIFQMTNETVNIWTHFLPTWYFLWRLLALAGIPGFCAEPYHWPLLVFLLPACLYPFASCCAHTFSSMSPRARHICYFLDYGALSLYSLGEPDSGGRAAGGGGFDF</sequence>
<keyword evidence="8" id="KW-0732">Signal</keyword>
<evidence type="ECO:0000256" key="7">
    <source>
        <dbReference type="SAM" id="Phobius"/>
    </source>
</evidence>
<dbReference type="GO" id="GO:0038023">
    <property type="term" value="F:signaling receptor activity"/>
    <property type="evidence" value="ECO:0007669"/>
    <property type="project" value="TreeGrafter"/>
</dbReference>
<dbReference type="InParanoid" id="A0A1S3GAW7"/>
<dbReference type="Proteomes" id="UP000081671">
    <property type="component" value="Unplaced"/>
</dbReference>
<keyword evidence="4 7" id="KW-1133">Transmembrane helix</keyword>
<feature type="transmembrane region" description="Helical" evidence="7">
    <location>
        <begin position="94"/>
        <end position="114"/>
    </location>
</feature>
<name>A0A1S3GAW7_DIPOR</name>
<dbReference type="InterPro" id="IPR004254">
    <property type="entry name" value="AdipoR/HlyIII-related"/>
</dbReference>
<gene>
    <name evidence="10" type="primary">Paqr6</name>
</gene>
<dbReference type="PANTHER" id="PTHR20855:SF39">
    <property type="entry name" value="MEMBRANE PROGESTIN RECEPTOR DELTA"/>
    <property type="match status" value="1"/>
</dbReference>
<reference evidence="10" key="1">
    <citation type="submission" date="2025-08" db="UniProtKB">
        <authorList>
            <consortium name="RefSeq"/>
        </authorList>
    </citation>
    <scope>IDENTIFICATION</scope>
    <source>
        <tissue evidence="10">Kidney</tissue>
    </source>
</reference>